<accession>A0A9X0APS1</accession>
<dbReference type="PANTHER" id="PTHR24287">
    <property type="entry name" value="P450, PUTATIVE (EUROFUNG)-RELATED"/>
    <property type="match status" value="1"/>
</dbReference>
<dbReference type="InterPro" id="IPR001128">
    <property type="entry name" value="Cyt_P450"/>
</dbReference>
<organism evidence="8 9">
    <name type="scientific">Sclerotinia nivalis</name>
    <dbReference type="NCBI Taxonomy" id="352851"/>
    <lineage>
        <taxon>Eukaryota</taxon>
        <taxon>Fungi</taxon>
        <taxon>Dikarya</taxon>
        <taxon>Ascomycota</taxon>
        <taxon>Pezizomycotina</taxon>
        <taxon>Leotiomycetes</taxon>
        <taxon>Helotiales</taxon>
        <taxon>Sclerotiniaceae</taxon>
        <taxon>Sclerotinia</taxon>
    </lineage>
</organism>
<evidence type="ECO:0000256" key="4">
    <source>
        <dbReference type="ARBA" id="ARBA00023002"/>
    </source>
</evidence>
<dbReference type="Proteomes" id="UP001152300">
    <property type="component" value="Unassembled WGS sequence"/>
</dbReference>
<comment type="cofactor">
    <cofactor evidence="1">
        <name>heme</name>
        <dbReference type="ChEBI" id="CHEBI:30413"/>
    </cofactor>
</comment>
<dbReference type="GO" id="GO:0016712">
    <property type="term" value="F:oxidoreductase activity, acting on paired donors, with incorporation or reduction of molecular oxygen, reduced flavin or flavoprotein as one donor, and incorporation of one atom of oxygen"/>
    <property type="evidence" value="ECO:0007669"/>
    <property type="project" value="InterPro"/>
</dbReference>
<evidence type="ECO:0000256" key="3">
    <source>
        <dbReference type="ARBA" id="ARBA00022723"/>
    </source>
</evidence>
<dbReference type="InterPro" id="IPR047146">
    <property type="entry name" value="Cyt_P450_E_CYP52_fungi"/>
</dbReference>
<dbReference type="PANTHER" id="PTHR24287:SF18">
    <property type="entry name" value="CYTOCHROME P450 MONOOXYGENASE APDE-RELATED"/>
    <property type="match status" value="1"/>
</dbReference>
<evidence type="ECO:0000256" key="5">
    <source>
        <dbReference type="ARBA" id="ARBA00023004"/>
    </source>
</evidence>
<keyword evidence="4" id="KW-0560">Oxidoreductase</keyword>
<evidence type="ECO:0000256" key="7">
    <source>
        <dbReference type="ARBA" id="ARBA00023033"/>
    </source>
</evidence>
<evidence type="ECO:0000256" key="1">
    <source>
        <dbReference type="ARBA" id="ARBA00001971"/>
    </source>
</evidence>
<keyword evidence="7" id="KW-0503">Monooxygenase</keyword>
<dbReference type="SUPFAM" id="SSF48264">
    <property type="entry name" value="Cytochrome P450"/>
    <property type="match status" value="1"/>
</dbReference>
<dbReference type="PRINTS" id="PR01239">
    <property type="entry name" value="EP450IICYP52"/>
</dbReference>
<evidence type="ECO:0000313" key="8">
    <source>
        <dbReference type="EMBL" id="KAJ8064873.1"/>
    </source>
</evidence>
<keyword evidence="6" id="KW-0843">Virulence</keyword>
<evidence type="ECO:0000256" key="2">
    <source>
        <dbReference type="ARBA" id="ARBA00010617"/>
    </source>
</evidence>
<proteinExistence type="inferred from homology"/>
<sequence length="417" mass="47722">MAVNTQKHYTGIKSSSQLKVDVLFGERNGCMPIEKRLPYKWPLALDVLKRQYDALVSGHLLSFQAEYFEKTAVGQTFEVKLLGEIGYFTTHPENVEAILSTRFNDWGLGPRQSGLLPMIGEGIFTQDGHHWKRSREILRRQFARIQYQDVKVFDRPLDDMLASVSSYKGTVDLQPFFFRFTLATTTSLIFGEVSSGLPNREHELFEKNFDYCSLISAIRLRLADLCWLYTPRKFRKACDDVKEYAGDYVRQALQDKDSNGFEAAFERHPFILDLYNELNDAALVRDQIIHVLIAGRDTTACLLSWTFFNLVRHPKTLKRLCQEIELTTGSGTELTRAQINKMPYLKCVLNETSRLYTQIPQNIRVATQTTILPKGGGSDGLSPVLISKGTGVEYSPYLMHRSKEIYGEDANEFRPER</sequence>
<dbReference type="InterPro" id="IPR036396">
    <property type="entry name" value="Cyt_P450_sf"/>
</dbReference>
<dbReference type="AlphaFoldDB" id="A0A9X0APS1"/>
<dbReference type="InterPro" id="IPR002974">
    <property type="entry name" value="Cyt_P450_E_CYP52_ascomycetes"/>
</dbReference>
<dbReference type="EMBL" id="JAPEIS010000007">
    <property type="protein sequence ID" value="KAJ8064873.1"/>
    <property type="molecule type" value="Genomic_DNA"/>
</dbReference>
<dbReference type="OrthoDB" id="1470350at2759"/>
<gene>
    <name evidence="8" type="ORF">OCU04_007181</name>
</gene>
<evidence type="ECO:0000313" key="9">
    <source>
        <dbReference type="Proteomes" id="UP001152300"/>
    </source>
</evidence>
<reference evidence="8" key="1">
    <citation type="submission" date="2022-11" db="EMBL/GenBank/DDBJ databases">
        <title>Genome Resource of Sclerotinia nivalis Strain SnTB1, a Plant Pathogen Isolated from American Ginseng.</title>
        <authorList>
            <person name="Fan S."/>
        </authorList>
    </citation>
    <scope>NUCLEOTIDE SEQUENCE</scope>
    <source>
        <strain evidence="8">SnTB1</strain>
    </source>
</reference>
<dbReference type="GO" id="GO:0020037">
    <property type="term" value="F:heme binding"/>
    <property type="evidence" value="ECO:0007669"/>
    <property type="project" value="InterPro"/>
</dbReference>
<keyword evidence="9" id="KW-1185">Reference proteome</keyword>
<comment type="caution">
    <text evidence="8">The sequence shown here is derived from an EMBL/GenBank/DDBJ whole genome shotgun (WGS) entry which is preliminary data.</text>
</comment>
<comment type="similarity">
    <text evidence="2">Belongs to the cytochrome P450 family.</text>
</comment>
<name>A0A9X0APS1_9HELO</name>
<keyword evidence="5" id="KW-0408">Iron</keyword>
<protein>
    <recommendedName>
        <fullName evidence="10">Cytochrome P450</fullName>
    </recommendedName>
</protein>
<dbReference type="GO" id="GO:0005506">
    <property type="term" value="F:iron ion binding"/>
    <property type="evidence" value="ECO:0007669"/>
    <property type="project" value="InterPro"/>
</dbReference>
<dbReference type="Gene3D" id="1.10.630.10">
    <property type="entry name" value="Cytochrome P450"/>
    <property type="match status" value="1"/>
</dbReference>
<evidence type="ECO:0008006" key="10">
    <source>
        <dbReference type="Google" id="ProtNLM"/>
    </source>
</evidence>
<keyword evidence="3" id="KW-0479">Metal-binding</keyword>
<dbReference type="Pfam" id="PF00067">
    <property type="entry name" value="p450"/>
    <property type="match status" value="1"/>
</dbReference>
<evidence type="ECO:0000256" key="6">
    <source>
        <dbReference type="ARBA" id="ARBA00023026"/>
    </source>
</evidence>